<feature type="region of interest" description="Disordered" evidence="1">
    <location>
        <begin position="31"/>
        <end position="70"/>
    </location>
</feature>
<name>A0A4Z2G6J3_9TELE</name>
<gene>
    <name evidence="2" type="ORF">EYF80_040647</name>
</gene>
<reference evidence="2 3" key="1">
    <citation type="submission" date="2019-03" db="EMBL/GenBank/DDBJ databases">
        <title>First draft genome of Liparis tanakae, snailfish: a comprehensive survey of snailfish specific genes.</title>
        <authorList>
            <person name="Kim W."/>
            <person name="Song I."/>
            <person name="Jeong J.-H."/>
            <person name="Kim D."/>
            <person name="Kim S."/>
            <person name="Ryu S."/>
            <person name="Song J.Y."/>
            <person name="Lee S.K."/>
        </authorList>
    </citation>
    <scope>NUCLEOTIDE SEQUENCE [LARGE SCALE GENOMIC DNA]</scope>
    <source>
        <tissue evidence="2">Muscle</tissue>
    </source>
</reference>
<feature type="compositionally biased region" description="Pro residues" evidence="1">
    <location>
        <begin position="61"/>
        <end position="70"/>
    </location>
</feature>
<proteinExistence type="predicted"/>
<sequence length="70" mass="7731">MGVRGRPRREVVPPRPVKPGEEVLRKVYAQAGKTRSDAQRHAVSVLSSPVFQPEDRGFDSPAPPPLEQDT</sequence>
<protein>
    <submittedName>
        <fullName evidence="2">Uncharacterized protein</fullName>
    </submittedName>
</protein>
<organism evidence="2 3">
    <name type="scientific">Liparis tanakae</name>
    <name type="common">Tanaka's snailfish</name>
    <dbReference type="NCBI Taxonomy" id="230148"/>
    <lineage>
        <taxon>Eukaryota</taxon>
        <taxon>Metazoa</taxon>
        <taxon>Chordata</taxon>
        <taxon>Craniata</taxon>
        <taxon>Vertebrata</taxon>
        <taxon>Euteleostomi</taxon>
        <taxon>Actinopterygii</taxon>
        <taxon>Neopterygii</taxon>
        <taxon>Teleostei</taxon>
        <taxon>Neoteleostei</taxon>
        <taxon>Acanthomorphata</taxon>
        <taxon>Eupercaria</taxon>
        <taxon>Perciformes</taxon>
        <taxon>Cottioidei</taxon>
        <taxon>Cottales</taxon>
        <taxon>Liparidae</taxon>
        <taxon>Liparis</taxon>
    </lineage>
</organism>
<evidence type="ECO:0000313" key="2">
    <source>
        <dbReference type="EMBL" id="TNN49149.1"/>
    </source>
</evidence>
<dbReference type="AlphaFoldDB" id="A0A4Z2G6J3"/>
<comment type="caution">
    <text evidence="2">The sequence shown here is derived from an EMBL/GenBank/DDBJ whole genome shotgun (WGS) entry which is preliminary data.</text>
</comment>
<accession>A0A4Z2G6J3</accession>
<dbReference type="EMBL" id="SRLO01000667">
    <property type="protein sequence ID" value="TNN49149.1"/>
    <property type="molecule type" value="Genomic_DNA"/>
</dbReference>
<evidence type="ECO:0000256" key="1">
    <source>
        <dbReference type="SAM" id="MobiDB-lite"/>
    </source>
</evidence>
<dbReference type="Proteomes" id="UP000314294">
    <property type="component" value="Unassembled WGS sequence"/>
</dbReference>
<evidence type="ECO:0000313" key="3">
    <source>
        <dbReference type="Proteomes" id="UP000314294"/>
    </source>
</evidence>
<keyword evidence="3" id="KW-1185">Reference proteome</keyword>